<reference evidence="1 2" key="1">
    <citation type="submission" date="2018-03" db="EMBL/GenBank/DDBJ databases">
        <title>Genomic Encyclopedia of Type Strains, Phase III (KMG-III): the genomes of soil and plant-associated and newly described type strains.</title>
        <authorList>
            <person name="Whitman W."/>
        </authorList>
    </citation>
    <scope>NUCLEOTIDE SEQUENCE [LARGE SCALE GENOMIC DNA]</scope>
    <source>
        <strain evidence="1 2">CGMCC 1.12700</strain>
    </source>
</reference>
<gene>
    <name evidence="1" type="ORF">B0I18_101102</name>
</gene>
<proteinExistence type="predicted"/>
<dbReference type="AlphaFoldDB" id="A0A2P8D9S5"/>
<dbReference type="RefSeq" id="WP_106520693.1">
    <property type="nucleotide sequence ID" value="NZ_PYGD01000001.1"/>
</dbReference>
<dbReference type="EMBL" id="PYGD01000001">
    <property type="protein sequence ID" value="PSK93953.1"/>
    <property type="molecule type" value="Genomic_DNA"/>
</dbReference>
<organism evidence="1 2">
    <name type="scientific">Taibaiella chishuiensis</name>
    <dbReference type="NCBI Taxonomy" id="1434707"/>
    <lineage>
        <taxon>Bacteria</taxon>
        <taxon>Pseudomonadati</taxon>
        <taxon>Bacteroidota</taxon>
        <taxon>Chitinophagia</taxon>
        <taxon>Chitinophagales</taxon>
        <taxon>Chitinophagaceae</taxon>
        <taxon>Taibaiella</taxon>
    </lineage>
</organism>
<protein>
    <submittedName>
        <fullName evidence="1">Uncharacterized protein</fullName>
    </submittedName>
</protein>
<dbReference type="Proteomes" id="UP000240572">
    <property type="component" value="Unassembled WGS sequence"/>
</dbReference>
<evidence type="ECO:0000313" key="1">
    <source>
        <dbReference type="EMBL" id="PSK93953.1"/>
    </source>
</evidence>
<keyword evidence="2" id="KW-1185">Reference proteome</keyword>
<evidence type="ECO:0000313" key="2">
    <source>
        <dbReference type="Proteomes" id="UP000240572"/>
    </source>
</evidence>
<comment type="caution">
    <text evidence="1">The sequence shown here is derived from an EMBL/GenBank/DDBJ whole genome shotgun (WGS) entry which is preliminary data.</text>
</comment>
<accession>A0A2P8D9S5</accession>
<dbReference type="PROSITE" id="PS51257">
    <property type="entry name" value="PROKAR_LIPOPROTEIN"/>
    <property type="match status" value="1"/>
</dbReference>
<name>A0A2P8D9S5_9BACT</name>
<sequence length="147" mass="15894">MKKGFLLVIAAGIFAGCHSDPDTPVPVPVKEPVIDPGVYNVQIRDQYTAPMGPDGPIGHSTDTTYTGHMTISGGPDTIRVVLENNGMASQSLAYMGTTNDTALYQQPYPGLPNSWVLHYDVVSGKMIYVVTQRSNHQGEWQTTVTSL</sequence>